<evidence type="ECO:0000313" key="1">
    <source>
        <dbReference type="EMBL" id="SMX38658.1"/>
    </source>
</evidence>
<keyword evidence="2" id="KW-1185">Reference proteome</keyword>
<organism evidence="1 2">
    <name type="scientific">Pelagimonas varians</name>
    <dbReference type="NCBI Taxonomy" id="696760"/>
    <lineage>
        <taxon>Bacteria</taxon>
        <taxon>Pseudomonadati</taxon>
        <taxon>Pseudomonadota</taxon>
        <taxon>Alphaproteobacteria</taxon>
        <taxon>Rhodobacterales</taxon>
        <taxon>Roseobacteraceae</taxon>
        <taxon>Pelagimonas</taxon>
    </lineage>
</organism>
<dbReference type="EMBL" id="FXYH01000004">
    <property type="protein sequence ID" value="SMX38658.1"/>
    <property type="molecule type" value="Genomic_DNA"/>
</dbReference>
<evidence type="ECO:0000313" key="2">
    <source>
        <dbReference type="Proteomes" id="UP000220836"/>
    </source>
</evidence>
<gene>
    <name evidence="1" type="ORF">PEV8663_01476</name>
</gene>
<dbReference type="AlphaFoldDB" id="A0A238K700"/>
<reference evidence="1 2" key="1">
    <citation type="submission" date="2017-05" db="EMBL/GenBank/DDBJ databases">
        <authorList>
            <person name="Song R."/>
            <person name="Chenine A.L."/>
            <person name="Ruprecht R.M."/>
        </authorList>
    </citation>
    <scope>NUCLEOTIDE SEQUENCE [LARGE SCALE GENOMIC DNA]</scope>
    <source>
        <strain evidence="1 2">CECT 8663</strain>
    </source>
</reference>
<evidence type="ECO:0008006" key="3">
    <source>
        <dbReference type="Google" id="ProtNLM"/>
    </source>
</evidence>
<accession>A0A238K700</accession>
<sequence>MISEALRTTGWHIKTGAQAPHAIQVFGERSSGTNFVKRLIGRNSVLKPTEEMGWKHGFPQMTAIPAHIAIVCVVRDARAWALSMHAKPWHCPPAMQALTFSQFIRVPWLTIADRKRYFPQVQQSGGQGLPLQLDRHPISGLPFANLFTLRRAKLDGLLSFQNRGCTLVFCRLEAVQSTPEQFLSDLHNALEVPSWRQEYRPVVKRLGSRFLPSIETRPETPKHLKTEDLAFLQNQLHPEQEAALGYDYSAV</sequence>
<name>A0A238K700_9RHOB</name>
<dbReference type="Proteomes" id="UP000220836">
    <property type="component" value="Unassembled WGS sequence"/>
</dbReference>
<protein>
    <recommendedName>
        <fullName evidence="3">Sulfotransferase family protein</fullName>
    </recommendedName>
</protein>
<dbReference type="RefSeq" id="WP_097803987.1">
    <property type="nucleotide sequence ID" value="NZ_FXYH01000004.1"/>
</dbReference>
<proteinExistence type="predicted"/>
<dbReference type="OrthoDB" id="7904151at2"/>